<protein>
    <submittedName>
        <fullName evidence="1">Nucleotidyltransferase family protein</fullName>
    </submittedName>
</protein>
<dbReference type="Proteomes" id="UP000807309">
    <property type="component" value="Unassembled WGS sequence"/>
</dbReference>
<dbReference type="RefSeq" id="WP_195035334.1">
    <property type="nucleotide sequence ID" value="NZ_JADLRE010000022.1"/>
</dbReference>
<organism evidence="1 2">
    <name type="scientific">Nocardia abscessus</name>
    <dbReference type="NCBI Taxonomy" id="120957"/>
    <lineage>
        <taxon>Bacteria</taxon>
        <taxon>Bacillati</taxon>
        <taxon>Actinomycetota</taxon>
        <taxon>Actinomycetes</taxon>
        <taxon>Mycobacteriales</taxon>
        <taxon>Nocardiaceae</taxon>
        <taxon>Nocardia</taxon>
    </lineage>
</organism>
<dbReference type="Pfam" id="PF14907">
    <property type="entry name" value="NTP_transf_5"/>
    <property type="match status" value="1"/>
</dbReference>
<proteinExistence type="predicted"/>
<evidence type="ECO:0000313" key="1">
    <source>
        <dbReference type="EMBL" id="MBF6228428.1"/>
    </source>
</evidence>
<comment type="caution">
    <text evidence="1">The sequence shown here is derived from an EMBL/GenBank/DDBJ whole genome shotgun (WGS) entry which is preliminary data.</text>
</comment>
<accession>A0ABS0CDJ8</accession>
<gene>
    <name evidence="1" type="ORF">IU470_25385</name>
</gene>
<reference evidence="1 2" key="1">
    <citation type="submission" date="2020-10" db="EMBL/GenBank/DDBJ databases">
        <title>Identification of Nocardia species via Next-generation sequencing and recognition of intraspecies genetic diversity.</title>
        <authorList>
            <person name="Li P."/>
            <person name="Li P."/>
            <person name="Lu B."/>
        </authorList>
    </citation>
    <scope>NUCLEOTIDE SEQUENCE [LARGE SCALE GENOMIC DNA]</scope>
    <source>
        <strain evidence="1 2">N-11</strain>
    </source>
</reference>
<dbReference type="EMBL" id="JADLRE010000022">
    <property type="protein sequence ID" value="MBF6228428.1"/>
    <property type="molecule type" value="Genomic_DNA"/>
</dbReference>
<name>A0ABS0CDJ8_9NOCA</name>
<sequence length="468" mass="51812">MTETMIAAGGTEADRLLVHAALATPTGQERAALVELAHRITDWAAFFELAQLNATVPLVRRSLIAAEVYPLVPPLVRVRFDAATERIATANDRRLAGAVRLLRRFDERGVRCVVLKGMLFATEIYHDPRYKRMNDLDILLEPDQIDVAVEIYRELGLFATSELLGKAPKARTERSHHLPSFVSRDGALVVGTHWGLITPLAPYTVDYAAIWKRVRPIDFHGVPAWAMAHEDNLHHLGIHLPYYKTGVRELGDIWNLARYAGADLDYDLLAAQIATAGSEGLMYHALALAHRLVPDPHFAMLLDRIAPRVDRFTRADTARKIADVHTLLRSRSTHTSRIEKAYTEFNMTADPGEKLDGFSRLWSGLLLVPGAEAARMNSVRDPGALAAVGSRLIAPYRLTRVFQRDLGRWLFPAALAKTVYDLGAAYAGEFRSRTGLGGARPAPPGIDEYAARLGLTRADLQAVLDSQE</sequence>
<dbReference type="InterPro" id="IPR039498">
    <property type="entry name" value="NTP_transf_5"/>
</dbReference>
<evidence type="ECO:0000313" key="2">
    <source>
        <dbReference type="Proteomes" id="UP000807309"/>
    </source>
</evidence>
<keyword evidence="2" id="KW-1185">Reference proteome</keyword>